<dbReference type="AlphaFoldDB" id="A0A8S3YV55"/>
<comment type="caution">
    <text evidence="3">The sequence shown here is derived from an EMBL/GenBank/DDBJ whole genome shotgun (WGS) entry which is preliminary data.</text>
</comment>
<name>A0A8S3YV55_9EUPU</name>
<organism evidence="3 4">
    <name type="scientific">Candidula unifasciata</name>
    <dbReference type="NCBI Taxonomy" id="100452"/>
    <lineage>
        <taxon>Eukaryota</taxon>
        <taxon>Metazoa</taxon>
        <taxon>Spiralia</taxon>
        <taxon>Lophotrochozoa</taxon>
        <taxon>Mollusca</taxon>
        <taxon>Gastropoda</taxon>
        <taxon>Heterobranchia</taxon>
        <taxon>Euthyneura</taxon>
        <taxon>Panpulmonata</taxon>
        <taxon>Eupulmonata</taxon>
        <taxon>Stylommatophora</taxon>
        <taxon>Helicina</taxon>
        <taxon>Helicoidea</taxon>
        <taxon>Geomitridae</taxon>
        <taxon>Candidula</taxon>
    </lineage>
</organism>
<dbReference type="PANTHER" id="PTHR31901:SF9">
    <property type="entry name" value="GH3 DOMAIN-CONTAINING PROTEIN"/>
    <property type="match status" value="1"/>
</dbReference>
<evidence type="ECO:0000313" key="4">
    <source>
        <dbReference type="Proteomes" id="UP000678393"/>
    </source>
</evidence>
<dbReference type="Pfam" id="PF23571">
    <property type="entry name" value="GH3_M"/>
    <property type="match status" value="1"/>
</dbReference>
<evidence type="ECO:0000259" key="1">
    <source>
        <dbReference type="Pfam" id="PF23571"/>
    </source>
</evidence>
<evidence type="ECO:0000313" key="3">
    <source>
        <dbReference type="EMBL" id="CAG5120943.1"/>
    </source>
</evidence>
<dbReference type="GO" id="GO:0005737">
    <property type="term" value="C:cytoplasm"/>
    <property type="evidence" value="ECO:0007669"/>
    <property type="project" value="TreeGrafter"/>
</dbReference>
<protein>
    <recommendedName>
        <fullName evidence="5">GH3 domain-containing protein</fullName>
    </recommendedName>
</protein>
<dbReference type="InterPro" id="IPR055377">
    <property type="entry name" value="GH3_M"/>
</dbReference>
<dbReference type="InterPro" id="IPR055378">
    <property type="entry name" value="GH3_C"/>
</dbReference>
<dbReference type="PANTHER" id="PTHR31901">
    <property type="entry name" value="GH3 DOMAIN-CONTAINING PROTEIN"/>
    <property type="match status" value="1"/>
</dbReference>
<sequence>MPIISKLFFSVSIGLSGIGYIALDVTHYRTNPDQSFLDAAKHYVVLRSMAIYGELMKNKLEEATRNIKKAQTDFLMNQLQANLDTEYSREMKLDEVRSVKDFLRTHPLTTYSDYSKNISRMMSGEKKVLTSSSVDIFAVTSGTSGASNIIPAVSKQTRIFFSQGVSVMLRCMLDAYPNTKHLNKVFRIFYTPNWRYTMDGVPIGPNAPSPDRSTWLHHMYTTPSAVYEIRSEPPALYLYLLFALLDPHVGMIEANFSTGIFNAFATLELKLAQLTTDIELGRIDPDLKIDHVLRKKLNSLLVPNPKRANEIREAAELGKDNLAQRIWPELCLLIAADTGTFDLYATRLRESYCKGVPLYSPLYAASEGLLGINIWPKELPSHYLLHPHAQFFEFIPEHNMDEEQPNTYLMHQVKEGSTYELVITNPSCLYRYRFGDVVKVVGFHNQCPVVEFKYRKGQFLNVRGEKVSEALFYEILKGTITKIWKDIKLADYCCTESNILDTMDVPDKYKTSQPCYHVFVELENDDGSKEVRSVSSAQKKMLDDALMVHSHLYSSFRYKGTIDPVQVHVVERGSFLALRRFILEQPTAASNQYKVPRVLRKQEAVKFILDRVVE</sequence>
<proteinExistence type="predicted"/>
<reference evidence="3" key="1">
    <citation type="submission" date="2021-04" db="EMBL/GenBank/DDBJ databases">
        <authorList>
            <consortium name="Molecular Ecology Group"/>
        </authorList>
    </citation>
    <scope>NUCLEOTIDE SEQUENCE</scope>
</reference>
<accession>A0A8S3YV55</accession>
<feature type="domain" description="GH3 middle" evidence="1">
    <location>
        <begin position="383"/>
        <end position="455"/>
    </location>
</feature>
<feature type="domain" description="GH3 C-terminal" evidence="2">
    <location>
        <begin position="486"/>
        <end position="602"/>
    </location>
</feature>
<dbReference type="InterPro" id="IPR004993">
    <property type="entry name" value="GH3"/>
</dbReference>
<gene>
    <name evidence="3" type="ORF">CUNI_LOCUS6501</name>
</gene>
<dbReference type="Pfam" id="PF23572">
    <property type="entry name" value="GH3_C"/>
    <property type="match status" value="1"/>
</dbReference>
<dbReference type="Proteomes" id="UP000678393">
    <property type="component" value="Unassembled WGS sequence"/>
</dbReference>
<keyword evidence="4" id="KW-1185">Reference proteome</keyword>
<evidence type="ECO:0008006" key="5">
    <source>
        <dbReference type="Google" id="ProtNLM"/>
    </source>
</evidence>
<dbReference type="OrthoDB" id="10004661at2759"/>
<evidence type="ECO:0000259" key="2">
    <source>
        <dbReference type="Pfam" id="PF23572"/>
    </source>
</evidence>
<dbReference type="GO" id="GO:0016881">
    <property type="term" value="F:acid-amino acid ligase activity"/>
    <property type="evidence" value="ECO:0007669"/>
    <property type="project" value="TreeGrafter"/>
</dbReference>
<dbReference type="EMBL" id="CAJHNH020000997">
    <property type="protein sequence ID" value="CAG5120943.1"/>
    <property type="molecule type" value="Genomic_DNA"/>
</dbReference>
<dbReference type="Pfam" id="PF03321">
    <property type="entry name" value="GH3"/>
    <property type="match status" value="1"/>
</dbReference>